<accession>A0ABD1NTP3</accession>
<dbReference type="AlphaFoldDB" id="A0ABD1NTP3"/>
<keyword evidence="2" id="KW-1185">Reference proteome</keyword>
<sequence>MADVMSHECDGAWDLPQQPPHRLASAYESAPPPKRWGISRCINLEKVWQANRKRPLTMQLIRNNAKYFTRLVRNQMRFNMPPCYPSWTESYFDLQADRSPDQYRAVYAVVDRLAANRYRDYKLKEQNHLKAHGSS</sequence>
<reference evidence="2" key="1">
    <citation type="submission" date="2024-07" db="EMBL/GenBank/DDBJ databases">
        <title>Two chromosome-level genome assemblies of Korean endemic species Abeliophyllum distichum and Forsythia ovata (Oleaceae).</title>
        <authorList>
            <person name="Jang H."/>
        </authorList>
    </citation>
    <scope>NUCLEOTIDE SEQUENCE [LARGE SCALE GENOMIC DNA]</scope>
</reference>
<protein>
    <submittedName>
        <fullName evidence="1">Uncharacterized protein</fullName>
    </submittedName>
</protein>
<name>A0ABD1NTP3_9LAMI</name>
<dbReference type="Proteomes" id="UP001604336">
    <property type="component" value="Unassembled WGS sequence"/>
</dbReference>
<gene>
    <name evidence="1" type="ORF">Adt_47509</name>
</gene>
<proteinExistence type="predicted"/>
<organism evidence="1 2">
    <name type="scientific">Abeliophyllum distichum</name>
    <dbReference type="NCBI Taxonomy" id="126358"/>
    <lineage>
        <taxon>Eukaryota</taxon>
        <taxon>Viridiplantae</taxon>
        <taxon>Streptophyta</taxon>
        <taxon>Embryophyta</taxon>
        <taxon>Tracheophyta</taxon>
        <taxon>Spermatophyta</taxon>
        <taxon>Magnoliopsida</taxon>
        <taxon>eudicotyledons</taxon>
        <taxon>Gunneridae</taxon>
        <taxon>Pentapetalae</taxon>
        <taxon>asterids</taxon>
        <taxon>lamiids</taxon>
        <taxon>Lamiales</taxon>
        <taxon>Oleaceae</taxon>
        <taxon>Forsythieae</taxon>
        <taxon>Abeliophyllum</taxon>
    </lineage>
</organism>
<dbReference type="EMBL" id="JBFOLK010000231">
    <property type="protein sequence ID" value="KAL2454993.1"/>
    <property type="molecule type" value="Genomic_DNA"/>
</dbReference>
<evidence type="ECO:0000313" key="2">
    <source>
        <dbReference type="Proteomes" id="UP001604336"/>
    </source>
</evidence>
<comment type="caution">
    <text evidence="1">The sequence shown here is derived from an EMBL/GenBank/DDBJ whole genome shotgun (WGS) entry which is preliminary data.</text>
</comment>
<evidence type="ECO:0000313" key="1">
    <source>
        <dbReference type="EMBL" id="KAL2454993.1"/>
    </source>
</evidence>